<dbReference type="EMBL" id="LPWH01000085">
    <property type="protein sequence ID" value="POQ99914.1"/>
    <property type="molecule type" value="Genomic_DNA"/>
</dbReference>
<gene>
    <name evidence="3" type="ORF">AU468_09950</name>
</gene>
<keyword evidence="2" id="KW-0472">Membrane</keyword>
<keyword evidence="2" id="KW-0812">Transmembrane</keyword>
<evidence type="ECO:0000256" key="2">
    <source>
        <dbReference type="SAM" id="Phobius"/>
    </source>
</evidence>
<feature type="compositionally biased region" description="Gly residues" evidence="1">
    <location>
        <begin position="62"/>
        <end position="73"/>
    </location>
</feature>
<reference evidence="4" key="1">
    <citation type="submission" date="2015-12" db="EMBL/GenBank/DDBJ databases">
        <authorList>
            <person name="Lodha T.D."/>
            <person name="Chintalapati S."/>
            <person name="Chintalapati V.R."/>
            <person name="Sravanthi T."/>
        </authorList>
    </citation>
    <scope>NUCLEOTIDE SEQUENCE [LARGE SCALE GENOMIC DNA]</scope>
    <source>
        <strain evidence="4">JC133</strain>
    </source>
</reference>
<evidence type="ECO:0000313" key="3">
    <source>
        <dbReference type="EMBL" id="POQ99914.1"/>
    </source>
</evidence>
<accession>A0A2S4JK68</accession>
<dbReference type="Proteomes" id="UP000237350">
    <property type="component" value="Unassembled WGS sequence"/>
</dbReference>
<evidence type="ECO:0000313" key="4">
    <source>
        <dbReference type="Proteomes" id="UP000237350"/>
    </source>
</evidence>
<evidence type="ECO:0000256" key="1">
    <source>
        <dbReference type="SAM" id="MobiDB-lite"/>
    </source>
</evidence>
<name>A0A2S4JK68_9SPIO</name>
<sequence length="110" mass="11362">MMSDSFGYALVTAGVGMMIVFVFLLFLSAVMMVLRALLMDRPAGGGGGAAQDGATGAEEGESGAGGAFVSGEGGVPRWAIAGAVAYLEAEEAEYAPRAAGWLERRERELR</sequence>
<protein>
    <submittedName>
        <fullName evidence="3">Uncharacterized protein</fullName>
    </submittedName>
</protein>
<keyword evidence="4" id="KW-1185">Reference proteome</keyword>
<proteinExistence type="predicted"/>
<dbReference type="AlphaFoldDB" id="A0A2S4JK68"/>
<keyword evidence="2" id="KW-1133">Transmembrane helix</keyword>
<comment type="caution">
    <text evidence="3">The sequence shown here is derived from an EMBL/GenBank/DDBJ whole genome shotgun (WGS) entry which is preliminary data.</text>
</comment>
<organism evidence="3 4">
    <name type="scientific">Alkalispirochaeta sphaeroplastigenens</name>
    <dbReference type="NCBI Taxonomy" id="1187066"/>
    <lineage>
        <taxon>Bacteria</taxon>
        <taxon>Pseudomonadati</taxon>
        <taxon>Spirochaetota</taxon>
        <taxon>Spirochaetia</taxon>
        <taxon>Spirochaetales</taxon>
        <taxon>Spirochaetaceae</taxon>
        <taxon>Alkalispirochaeta</taxon>
    </lineage>
</organism>
<feature type="region of interest" description="Disordered" evidence="1">
    <location>
        <begin position="44"/>
        <end position="73"/>
    </location>
</feature>
<feature type="transmembrane region" description="Helical" evidence="2">
    <location>
        <begin position="6"/>
        <end position="34"/>
    </location>
</feature>